<comment type="caution">
    <text evidence="10">Lacks conserved residue(s) required for the propagation of feature annotation.</text>
</comment>
<evidence type="ECO:0000256" key="1">
    <source>
        <dbReference type="ARBA" id="ARBA00022475"/>
    </source>
</evidence>
<dbReference type="HAMAP" id="MF_00575">
    <property type="entry name" value="LpxH"/>
    <property type="match status" value="1"/>
</dbReference>
<dbReference type="NCBIfam" id="TIGR01854">
    <property type="entry name" value="lipid_A_lpxH"/>
    <property type="match status" value="1"/>
</dbReference>
<dbReference type="InterPro" id="IPR043461">
    <property type="entry name" value="LpxH-like"/>
</dbReference>
<feature type="binding site" evidence="10">
    <location>
        <position position="10"/>
    </location>
    <ligand>
        <name>Mn(2+)</name>
        <dbReference type="ChEBI" id="CHEBI:29035"/>
        <label>1</label>
    </ligand>
</feature>
<keyword evidence="7 10" id="KW-0443">Lipid metabolism</keyword>
<dbReference type="GO" id="GO:0016787">
    <property type="term" value="F:hydrolase activity"/>
    <property type="evidence" value="ECO:0007669"/>
    <property type="project" value="UniProtKB-KW"/>
</dbReference>
<evidence type="ECO:0000256" key="3">
    <source>
        <dbReference type="ARBA" id="ARBA00022519"/>
    </source>
</evidence>
<evidence type="ECO:0000256" key="9">
    <source>
        <dbReference type="ARBA" id="ARBA00023211"/>
    </source>
</evidence>
<evidence type="ECO:0000256" key="2">
    <source>
        <dbReference type="ARBA" id="ARBA00022516"/>
    </source>
</evidence>
<keyword evidence="8 10" id="KW-0472">Membrane</keyword>
<feature type="binding site" evidence="10">
    <location>
        <begin position="78"/>
        <end position="79"/>
    </location>
    <ligand>
        <name>substrate</name>
    </ligand>
</feature>
<feature type="domain" description="Calcineurin-like phosphoesterase" evidence="11">
    <location>
        <begin position="1"/>
        <end position="198"/>
    </location>
</feature>
<comment type="caution">
    <text evidence="12">The sequence shown here is derived from an EMBL/GenBank/DDBJ whole genome shotgun (WGS) entry which is preliminary data.</text>
</comment>
<evidence type="ECO:0000256" key="5">
    <source>
        <dbReference type="ARBA" id="ARBA00022723"/>
    </source>
</evidence>
<feature type="binding site" evidence="10">
    <location>
        <position position="8"/>
    </location>
    <ligand>
        <name>Mn(2+)</name>
        <dbReference type="ChEBI" id="CHEBI:29035"/>
        <label>1</label>
    </ligand>
</feature>
<dbReference type="SUPFAM" id="SSF56300">
    <property type="entry name" value="Metallo-dependent phosphatases"/>
    <property type="match status" value="1"/>
</dbReference>
<evidence type="ECO:0000256" key="4">
    <source>
        <dbReference type="ARBA" id="ARBA00022556"/>
    </source>
</evidence>
<dbReference type="InterPro" id="IPR029052">
    <property type="entry name" value="Metallo-depent_PP-like"/>
</dbReference>
<evidence type="ECO:0000256" key="6">
    <source>
        <dbReference type="ARBA" id="ARBA00022801"/>
    </source>
</evidence>
<dbReference type="Pfam" id="PF00149">
    <property type="entry name" value="Metallophos"/>
    <property type="match status" value="1"/>
</dbReference>
<dbReference type="InterPro" id="IPR010138">
    <property type="entry name" value="UDP-diacylglucosamine_Hdrlase"/>
</dbReference>
<evidence type="ECO:0000256" key="7">
    <source>
        <dbReference type="ARBA" id="ARBA00023098"/>
    </source>
</evidence>
<keyword evidence="6 10" id="KW-0378">Hydrolase</keyword>
<accession>A0ABT5U4F7</accession>
<feature type="binding site" evidence="10">
    <location>
        <position position="196"/>
    </location>
    <ligand>
        <name>Mn(2+)</name>
        <dbReference type="ChEBI" id="CHEBI:29035"/>
        <label>1</label>
    </ligand>
</feature>
<dbReference type="RefSeq" id="WP_274687468.1">
    <property type="nucleotide sequence ID" value="NZ_JAPMOU010000003.1"/>
</dbReference>
<dbReference type="NCBIfam" id="NF003743">
    <property type="entry name" value="PRK05340.1"/>
    <property type="match status" value="1"/>
</dbReference>
<evidence type="ECO:0000259" key="11">
    <source>
        <dbReference type="Pfam" id="PF00149"/>
    </source>
</evidence>
<sequence length="243" mass="27955">MSTLFISDLHLQAERPEIVRAFLQFLAQQTQGIDNLYILGDFFEVWLGDDAIQPAHQPILASLKNLSEQLPVYFMHGNRDFLIGEQFCQLTGCQLLNDPTVVDLYGQQVLLMHGDSLCTKDTEYMAFRQQFRHPEMIKKLLAMSIPERIALGQQLRQQSQTAGQQKSLEIMDVTPEEVLQVMADHQVEIMIHGHTHRPKIHDLTRLNGKPGKRIVLGDWDKNGWVLRWQPDGQYQLDSFPINP</sequence>
<feature type="binding site" evidence="10">
    <location>
        <position position="166"/>
    </location>
    <ligand>
        <name>substrate</name>
    </ligand>
</feature>
<comment type="catalytic activity">
    <reaction evidence="10">
        <text>UDP-2-N,3-O-bis[(3R)-3-hydroxytetradecanoyl]-alpha-D-glucosamine + H2O = 2-N,3-O-bis[(3R)-3-hydroxytetradecanoyl]-alpha-D-glucosaminyl 1-phosphate + UMP + 2 H(+)</text>
        <dbReference type="Rhea" id="RHEA:25213"/>
        <dbReference type="ChEBI" id="CHEBI:15377"/>
        <dbReference type="ChEBI" id="CHEBI:15378"/>
        <dbReference type="ChEBI" id="CHEBI:57865"/>
        <dbReference type="ChEBI" id="CHEBI:57957"/>
        <dbReference type="ChEBI" id="CHEBI:78847"/>
        <dbReference type="EC" id="3.6.1.54"/>
    </reaction>
</comment>
<proteinExistence type="inferred from homology"/>
<keyword evidence="3 10" id="KW-0997">Cell inner membrane</keyword>
<dbReference type="Proteomes" id="UP001528823">
    <property type="component" value="Unassembled WGS sequence"/>
</dbReference>
<keyword evidence="2 10" id="KW-0444">Lipid biosynthesis</keyword>
<keyword evidence="9 10" id="KW-0464">Manganese</keyword>
<evidence type="ECO:0000313" key="13">
    <source>
        <dbReference type="Proteomes" id="UP001528823"/>
    </source>
</evidence>
<feature type="binding site" evidence="10">
    <location>
        <position position="194"/>
    </location>
    <ligand>
        <name>substrate</name>
    </ligand>
</feature>
<comment type="subcellular location">
    <subcellularLocation>
        <location evidence="10">Cell inner membrane</location>
        <topology evidence="10">Peripheral membrane protein</topology>
        <orientation evidence="10">Cytoplasmic side</orientation>
    </subcellularLocation>
</comment>
<evidence type="ECO:0000313" key="12">
    <source>
        <dbReference type="EMBL" id="MDE1461100.1"/>
    </source>
</evidence>
<feature type="binding site" evidence="10">
    <location>
        <position position="78"/>
    </location>
    <ligand>
        <name>Mn(2+)</name>
        <dbReference type="ChEBI" id="CHEBI:29035"/>
        <label>2</label>
    </ligand>
</feature>
<dbReference type="Gene3D" id="3.60.21.10">
    <property type="match status" value="1"/>
</dbReference>
<feature type="binding site" evidence="10">
    <location>
        <position position="113"/>
    </location>
    <ligand>
        <name>Mn(2+)</name>
        <dbReference type="ChEBI" id="CHEBI:29035"/>
        <label>2</label>
    </ligand>
</feature>
<dbReference type="PANTHER" id="PTHR34990">
    <property type="entry name" value="UDP-2,3-DIACYLGLUCOSAMINE HYDROLASE-RELATED"/>
    <property type="match status" value="1"/>
</dbReference>
<evidence type="ECO:0000256" key="10">
    <source>
        <dbReference type="HAMAP-Rule" id="MF_00575"/>
    </source>
</evidence>
<keyword evidence="1 10" id="KW-1003">Cell membrane</keyword>
<comment type="pathway">
    <text evidence="10">Glycolipid biosynthesis; lipid IV(A) biosynthesis; lipid IV(A) from (3R)-3-hydroxytetradecanoyl-[acyl-carrier-protein] and UDP-N-acetyl-alpha-D-glucosamine: step 4/6.</text>
</comment>
<dbReference type="InterPro" id="IPR004843">
    <property type="entry name" value="Calcineurin-like_PHP"/>
</dbReference>
<gene>
    <name evidence="10" type="primary">lpxH</name>
    <name evidence="12" type="ORF">ORQ98_03895</name>
</gene>
<feature type="binding site" evidence="10">
    <location>
        <position position="41"/>
    </location>
    <ligand>
        <name>Mn(2+)</name>
        <dbReference type="ChEBI" id="CHEBI:29035"/>
        <label>1</label>
    </ligand>
</feature>
<keyword evidence="5 10" id="KW-0479">Metal-binding</keyword>
<dbReference type="EMBL" id="JAPMOU010000003">
    <property type="protein sequence ID" value="MDE1461100.1"/>
    <property type="molecule type" value="Genomic_DNA"/>
</dbReference>
<feature type="binding site" evidence="10">
    <location>
        <position position="121"/>
    </location>
    <ligand>
        <name>substrate</name>
    </ligand>
</feature>
<feature type="binding site" evidence="10">
    <location>
        <position position="41"/>
    </location>
    <ligand>
        <name>Mn(2+)</name>
        <dbReference type="ChEBI" id="CHEBI:29035"/>
        <label>2</label>
    </ligand>
</feature>
<evidence type="ECO:0000256" key="8">
    <source>
        <dbReference type="ARBA" id="ARBA00023136"/>
    </source>
</evidence>
<reference evidence="12 13" key="1">
    <citation type="submission" date="2022-11" db="EMBL/GenBank/DDBJ databases">
        <title>Spartinivicinus poritis sp. nov., isolated from scleractinian coral Porites lutea.</title>
        <authorList>
            <person name="Zhang G."/>
            <person name="Cai L."/>
            <person name="Wei Q."/>
        </authorList>
    </citation>
    <scope>NUCLEOTIDE SEQUENCE [LARGE SCALE GENOMIC DNA]</scope>
    <source>
        <strain evidence="12 13">A2-2</strain>
    </source>
</reference>
<dbReference type="CDD" id="cd07398">
    <property type="entry name" value="MPP_YbbF-LpxH"/>
    <property type="match status" value="1"/>
</dbReference>
<protein>
    <recommendedName>
        <fullName evidence="10">UDP-2,3-diacylglucosamine hydrolase</fullName>
        <ecNumber evidence="10">3.6.1.54</ecNumber>
    </recommendedName>
    <alternativeName>
        <fullName evidence="10">UDP-2,3-diacylglucosamine diphosphatase</fullName>
    </alternativeName>
</protein>
<feature type="binding site" evidence="10">
    <location>
        <position position="194"/>
    </location>
    <ligand>
        <name>Mn(2+)</name>
        <dbReference type="ChEBI" id="CHEBI:29035"/>
        <label>2</label>
    </ligand>
</feature>
<keyword evidence="13" id="KW-1185">Reference proteome</keyword>
<organism evidence="12 13">
    <name type="scientific">Spartinivicinus poritis</name>
    <dbReference type="NCBI Taxonomy" id="2994640"/>
    <lineage>
        <taxon>Bacteria</taxon>
        <taxon>Pseudomonadati</taxon>
        <taxon>Pseudomonadota</taxon>
        <taxon>Gammaproteobacteria</taxon>
        <taxon>Oceanospirillales</taxon>
        <taxon>Zooshikellaceae</taxon>
        <taxon>Spartinivicinus</taxon>
    </lineage>
</organism>
<comment type="cofactor">
    <cofactor evidence="10">
        <name>Mn(2+)</name>
        <dbReference type="ChEBI" id="CHEBI:29035"/>
    </cofactor>
    <text evidence="10">Binds 2 Mn(2+) ions per subunit in a binuclear metal center.</text>
</comment>
<dbReference type="PANTHER" id="PTHR34990:SF1">
    <property type="entry name" value="UDP-2,3-DIACYLGLUCOSAMINE HYDROLASE"/>
    <property type="match status" value="1"/>
</dbReference>
<keyword evidence="4 10" id="KW-0441">Lipid A biosynthesis</keyword>
<comment type="function">
    <text evidence="10">Hydrolyzes the pyrophosphate bond of UDP-2,3-diacylglucosamine to yield 2,3-diacylglucosamine 1-phosphate (lipid X) and UMP by catalyzing the attack of water at the alpha-P atom. Involved in the biosynthesis of lipid A, a phosphorylated glycolipid that anchors the lipopolysaccharide to the outer membrane of the cell.</text>
</comment>
<dbReference type="EC" id="3.6.1.54" evidence="10"/>
<name>A0ABT5U4F7_9GAMM</name>
<feature type="binding site" evidence="10">
    <location>
        <position position="159"/>
    </location>
    <ligand>
        <name>substrate</name>
    </ligand>
</feature>
<comment type="similarity">
    <text evidence="10">Belongs to the LpxH family.</text>
</comment>